<feature type="compositionally biased region" description="Basic and acidic residues" evidence="1">
    <location>
        <begin position="162"/>
        <end position="173"/>
    </location>
</feature>
<evidence type="ECO:0000313" key="3">
    <source>
        <dbReference type="Proteomes" id="UP000199569"/>
    </source>
</evidence>
<organism evidence="2 3">
    <name type="scientific">Microvirga guangxiensis</name>
    <dbReference type="NCBI Taxonomy" id="549386"/>
    <lineage>
        <taxon>Bacteria</taxon>
        <taxon>Pseudomonadati</taxon>
        <taxon>Pseudomonadota</taxon>
        <taxon>Alphaproteobacteria</taxon>
        <taxon>Hyphomicrobiales</taxon>
        <taxon>Methylobacteriaceae</taxon>
        <taxon>Microvirga</taxon>
    </lineage>
</organism>
<reference evidence="2 3" key="1">
    <citation type="submission" date="2016-10" db="EMBL/GenBank/DDBJ databases">
        <authorList>
            <person name="de Groot N.N."/>
        </authorList>
    </citation>
    <scope>NUCLEOTIDE SEQUENCE [LARGE SCALE GENOMIC DNA]</scope>
    <source>
        <strain evidence="2 3">CGMCC 1.7666</strain>
    </source>
</reference>
<keyword evidence="3" id="KW-1185">Reference proteome</keyword>
<feature type="region of interest" description="Disordered" evidence="1">
    <location>
        <begin position="152"/>
        <end position="173"/>
    </location>
</feature>
<evidence type="ECO:0000256" key="1">
    <source>
        <dbReference type="SAM" id="MobiDB-lite"/>
    </source>
</evidence>
<dbReference type="AlphaFoldDB" id="A0A1G5KE77"/>
<dbReference type="Proteomes" id="UP000199569">
    <property type="component" value="Unassembled WGS sequence"/>
</dbReference>
<accession>A0A1G5KE77</accession>
<dbReference type="EMBL" id="FMVJ01000009">
    <property type="protein sequence ID" value="SCY98734.1"/>
    <property type="molecule type" value="Genomic_DNA"/>
</dbReference>
<sequence>MKRVNYALPGYPELFFTTQVEGLLHYNLKNATVKAEGPVEAIQVWWQDMQLWCAGQADCALVNRVIHADYSDIAIVAFGSSPEVLVAFIVQWLGLDWLEWVLLDSPPNTPPAADLKAILDRLTAIEDTLSKNYQQTAAVAYRLWAASQALQSKPVPLPSGPEPERAWDEAPNN</sequence>
<protein>
    <submittedName>
        <fullName evidence="2">Uncharacterized protein</fullName>
    </submittedName>
</protein>
<dbReference type="STRING" id="549386.SAMN02927923_03245"/>
<gene>
    <name evidence="2" type="ORF">SAMN02927923_03245</name>
</gene>
<evidence type="ECO:0000313" key="2">
    <source>
        <dbReference type="EMBL" id="SCY98734.1"/>
    </source>
</evidence>
<dbReference type="RefSeq" id="WP_091136808.1">
    <property type="nucleotide sequence ID" value="NZ_FMVJ01000009.1"/>
</dbReference>
<name>A0A1G5KE77_9HYPH</name>
<dbReference type="OrthoDB" id="8021046at2"/>
<proteinExistence type="predicted"/>